<sequence>MTNFLNQTPHGGSAQVDDWQTPSSGSDVHDSPPLSQPSIANTSFFFANTLRALVLRAPTILWLLFYGLKMTNFLNQTPHGGSSQVNNWQTPSGGSDVHDSPPSSQTSINNNSFFSAARNLTLEVNNVHEDKYTNVLVMGGHIISTTVVVLATNCKYEMSSRVDDRQTPSGDSDTHDSLPSNQTSTDNTSFFYMVRNLTLGINNVHEDKYANVLVMGVNYTRSHTRVLSFIFDLVGSLFYGMKMTNFRNQTPNGGSAQVDDRQTLSGGSDIHDSPPPSQTSTDNTSFFSAARSLTCTVNNVHEDKYANVLVMEGHIISTTTAVLATNCKSEIVVGVMRATTIIAMGFSLVIATGLHMPNEVVLWSLLTNSRNQTPNGGSAKVDDQQTLSGDSDVHDSPPPSQTSTDNSSFFSAARSLTLAVNNVHEDKYANVLVMGGHIISTIAASLTTNCKSEMYKRVVGVMRAKKIVAMDFSLVIATRLHMSNEVIV</sequence>
<dbReference type="EMBL" id="CM047903">
    <property type="protein sequence ID" value="KAJ0092362.1"/>
    <property type="molecule type" value="Genomic_DNA"/>
</dbReference>
<organism evidence="1 2">
    <name type="scientific">Pistacia atlantica</name>
    <dbReference type="NCBI Taxonomy" id="434234"/>
    <lineage>
        <taxon>Eukaryota</taxon>
        <taxon>Viridiplantae</taxon>
        <taxon>Streptophyta</taxon>
        <taxon>Embryophyta</taxon>
        <taxon>Tracheophyta</taxon>
        <taxon>Spermatophyta</taxon>
        <taxon>Magnoliopsida</taxon>
        <taxon>eudicotyledons</taxon>
        <taxon>Gunneridae</taxon>
        <taxon>Pentapetalae</taxon>
        <taxon>rosids</taxon>
        <taxon>malvids</taxon>
        <taxon>Sapindales</taxon>
        <taxon>Anacardiaceae</taxon>
        <taxon>Pistacia</taxon>
    </lineage>
</organism>
<reference evidence="2" key="1">
    <citation type="journal article" date="2023" name="G3 (Bethesda)">
        <title>Genome assembly and association tests identify interacting loci associated with vigor, precocity, and sex in interspecific pistachio rootstocks.</title>
        <authorList>
            <person name="Palmer W."/>
            <person name="Jacygrad E."/>
            <person name="Sagayaradj S."/>
            <person name="Cavanaugh K."/>
            <person name="Han R."/>
            <person name="Bertier L."/>
            <person name="Beede B."/>
            <person name="Kafkas S."/>
            <person name="Golino D."/>
            <person name="Preece J."/>
            <person name="Michelmore R."/>
        </authorList>
    </citation>
    <scope>NUCLEOTIDE SEQUENCE [LARGE SCALE GENOMIC DNA]</scope>
</reference>
<accession>A0ACC1B0E0</accession>
<dbReference type="Proteomes" id="UP001164250">
    <property type="component" value="Chromosome 7"/>
</dbReference>
<evidence type="ECO:0000313" key="1">
    <source>
        <dbReference type="EMBL" id="KAJ0092362.1"/>
    </source>
</evidence>
<evidence type="ECO:0000313" key="2">
    <source>
        <dbReference type="Proteomes" id="UP001164250"/>
    </source>
</evidence>
<comment type="caution">
    <text evidence="1">The sequence shown here is derived from an EMBL/GenBank/DDBJ whole genome shotgun (WGS) entry which is preliminary data.</text>
</comment>
<proteinExistence type="predicted"/>
<keyword evidence="2" id="KW-1185">Reference proteome</keyword>
<gene>
    <name evidence="1" type="ORF">Patl1_27002</name>
</gene>
<name>A0ACC1B0E0_9ROSI</name>
<protein>
    <submittedName>
        <fullName evidence="1">Uncharacterized protein</fullName>
    </submittedName>
</protein>